<name>A0A8T3VBU6_9EURY</name>
<dbReference type="EMBL" id="SUTE01000053">
    <property type="protein sequence ID" value="MBE6505458.1"/>
    <property type="molecule type" value="Genomic_DNA"/>
</dbReference>
<gene>
    <name evidence="7" type="ORF">E7Z73_06955</name>
</gene>
<keyword evidence="3" id="KW-0285">Flavoprotein</keyword>
<evidence type="ECO:0000313" key="8">
    <source>
        <dbReference type="Proteomes" id="UP000762703"/>
    </source>
</evidence>
<organism evidence="7 8">
    <name type="scientific">Methanobrevibacter millerae</name>
    <dbReference type="NCBI Taxonomy" id="230361"/>
    <lineage>
        <taxon>Archaea</taxon>
        <taxon>Methanobacteriati</taxon>
        <taxon>Methanobacteriota</taxon>
        <taxon>Methanomada group</taxon>
        <taxon>Methanobacteria</taxon>
        <taxon>Methanobacteriales</taxon>
        <taxon>Methanobacteriaceae</taxon>
        <taxon>Methanobrevibacter</taxon>
    </lineage>
</organism>
<comment type="cofactor">
    <cofactor evidence="1">
        <name>FMN</name>
        <dbReference type="ChEBI" id="CHEBI:58210"/>
    </cofactor>
</comment>
<dbReference type="Gene3D" id="3.40.50.360">
    <property type="match status" value="1"/>
</dbReference>
<accession>A0A8T3VBU6</accession>
<comment type="caution">
    <text evidence="7">The sequence shown here is derived from an EMBL/GenBank/DDBJ whole genome shotgun (WGS) entry which is preliminary data.</text>
</comment>
<dbReference type="PANTHER" id="PTHR43278">
    <property type="entry name" value="NAD(P)H-DEPENDENT FMN-CONTAINING OXIDOREDUCTASE YWQN-RELATED"/>
    <property type="match status" value="1"/>
</dbReference>
<evidence type="ECO:0000313" key="7">
    <source>
        <dbReference type="EMBL" id="MBE6505458.1"/>
    </source>
</evidence>
<dbReference type="AlphaFoldDB" id="A0A8T3VBU6"/>
<dbReference type="Pfam" id="PF03358">
    <property type="entry name" value="FMN_red"/>
    <property type="match status" value="1"/>
</dbReference>
<sequence length="219" mass="25591">MKFFAINGSPRKVFNTAQLLDKSLEGIKSVLPEAEVERIDLYDIPFNGCKSCFACKKVNGRHYGRCVYNDDFKPILNKITQSDGLILGSPVYFGDLTGNMRCFLERFMFPFLAYSTTETVDHKRMPLAFIYTMNVSDEASFDLGYHDLFDKYESVLERLFTKPEHLYVHETYQFSDYDRYVSDIFDEKERRIIHETRFPIDLESAFKIGQNIAKRAKKD</sequence>
<keyword evidence="4" id="KW-0288">FMN</keyword>
<evidence type="ECO:0000256" key="5">
    <source>
        <dbReference type="ARBA" id="ARBA00038292"/>
    </source>
</evidence>
<dbReference type="GO" id="GO:0016491">
    <property type="term" value="F:oxidoreductase activity"/>
    <property type="evidence" value="ECO:0007669"/>
    <property type="project" value="InterPro"/>
</dbReference>
<evidence type="ECO:0000256" key="4">
    <source>
        <dbReference type="ARBA" id="ARBA00022643"/>
    </source>
</evidence>
<dbReference type="SUPFAM" id="SSF52218">
    <property type="entry name" value="Flavoproteins"/>
    <property type="match status" value="1"/>
</dbReference>
<evidence type="ECO:0000259" key="6">
    <source>
        <dbReference type="Pfam" id="PF03358"/>
    </source>
</evidence>
<reference evidence="7" key="1">
    <citation type="submission" date="2019-04" db="EMBL/GenBank/DDBJ databases">
        <title>Evolution of Biomass-Degrading Anaerobic Consortia Revealed by Metagenomics.</title>
        <authorList>
            <person name="Peng X."/>
        </authorList>
    </citation>
    <scope>NUCLEOTIDE SEQUENCE</scope>
    <source>
        <strain evidence="7">SIG12</strain>
    </source>
</reference>
<protein>
    <submittedName>
        <fullName evidence="7">Flavodoxin family protein</fullName>
    </submittedName>
</protein>
<evidence type="ECO:0000256" key="3">
    <source>
        <dbReference type="ARBA" id="ARBA00022630"/>
    </source>
</evidence>
<evidence type="ECO:0000256" key="1">
    <source>
        <dbReference type="ARBA" id="ARBA00001917"/>
    </source>
</evidence>
<evidence type="ECO:0000256" key="2">
    <source>
        <dbReference type="ARBA" id="ARBA00001966"/>
    </source>
</evidence>
<proteinExistence type="inferred from homology"/>
<dbReference type="InterPro" id="IPR051796">
    <property type="entry name" value="ISF_SsuE-like"/>
</dbReference>
<dbReference type="RefSeq" id="WP_303737110.1">
    <property type="nucleotide sequence ID" value="NZ_SUTE01000053.1"/>
</dbReference>
<comment type="similarity">
    <text evidence="5">Belongs to the SsuE family. Isf subfamily.</text>
</comment>
<dbReference type="InterPro" id="IPR005025">
    <property type="entry name" value="FMN_Rdtase-like_dom"/>
</dbReference>
<feature type="domain" description="NADPH-dependent FMN reductase-like" evidence="6">
    <location>
        <begin position="1"/>
        <end position="114"/>
    </location>
</feature>
<dbReference type="Proteomes" id="UP000762703">
    <property type="component" value="Unassembled WGS sequence"/>
</dbReference>
<dbReference type="PANTHER" id="PTHR43278:SF2">
    <property type="entry name" value="IRON-SULFUR FLAVOPROTEIN"/>
    <property type="match status" value="1"/>
</dbReference>
<comment type="cofactor">
    <cofactor evidence="2">
        <name>[4Fe-4S] cluster</name>
        <dbReference type="ChEBI" id="CHEBI:49883"/>
    </cofactor>
</comment>
<dbReference type="InterPro" id="IPR029039">
    <property type="entry name" value="Flavoprotein-like_sf"/>
</dbReference>